<name>A0AAV7UT08_PLEWA</name>
<evidence type="ECO:0000256" key="1">
    <source>
        <dbReference type="SAM" id="MobiDB-lite"/>
    </source>
</evidence>
<feature type="non-terminal residue" evidence="2">
    <location>
        <position position="1"/>
    </location>
</feature>
<proteinExistence type="predicted"/>
<comment type="caution">
    <text evidence="2">The sequence shown here is derived from an EMBL/GenBank/DDBJ whole genome shotgun (WGS) entry which is preliminary data.</text>
</comment>
<feature type="region of interest" description="Disordered" evidence="1">
    <location>
        <begin position="1"/>
        <end position="55"/>
    </location>
</feature>
<dbReference type="AlphaFoldDB" id="A0AAV7UT08"/>
<reference evidence="2" key="1">
    <citation type="journal article" date="2022" name="bioRxiv">
        <title>Sequencing and chromosome-scale assembly of the giantPleurodeles waltlgenome.</title>
        <authorList>
            <person name="Brown T."/>
            <person name="Elewa A."/>
            <person name="Iarovenko S."/>
            <person name="Subramanian E."/>
            <person name="Araus A.J."/>
            <person name="Petzold A."/>
            <person name="Susuki M."/>
            <person name="Suzuki K.-i.T."/>
            <person name="Hayashi T."/>
            <person name="Toyoda A."/>
            <person name="Oliveira C."/>
            <person name="Osipova E."/>
            <person name="Leigh N.D."/>
            <person name="Simon A."/>
            <person name="Yun M.H."/>
        </authorList>
    </citation>
    <scope>NUCLEOTIDE SEQUENCE</scope>
    <source>
        <strain evidence="2">20211129_DDA</strain>
        <tissue evidence="2">Liver</tissue>
    </source>
</reference>
<feature type="non-terminal residue" evidence="2">
    <location>
        <position position="55"/>
    </location>
</feature>
<gene>
    <name evidence="2" type="ORF">NDU88_000850</name>
</gene>
<organism evidence="2 3">
    <name type="scientific">Pleurodeles waltl</name>
    <name type="common">Iberian ribbed newt</name>
    <dbReference type="NCBI Taxonomy" id="8319"/>
    <lineage>
        <taxon>Eukaryota</taxon>
        <taxon>Metazoa</taxon>
        <taxon>Chordata</taxon>
        <taxon>Craniata</taxon>
        <taxon>Vertebrata</taxon>
        <taxon>Euteleostomi</taxon>
        <taxon>Amphibia</taxon>
        <taxon>Batrachia</taxon>
        <taxon>Caudata</taxon>
        <taxon>Salamandroidea</taxon>
        <taxon>Salamandridae</taxon>
        <taxon>Pleurodelinae</taxon>
        <taxon>Pleurodeles</taxon>
    </lineage>
</organism>
<protein>
    <submittedName>
        <fullName evidence="2">Uncharacterized protein</fullName>
    </submittedName>
</protein>
<sequence length="55" mass="5882">VKEECRLLNAPPVPPRSTKPGSSSPSTLPTTVKTARQQTRSPSPTLSYYSSGLHS</sequence>
<dbReference type="EMBL" id="JANPWB010000004">
    <property type="protein sequence ID" value="KAJ1191534.1"/>
    <property type="molecule type" value="Genomic_DNA"/>
</dbReference>
<dbReference type="Proteomes" id="UP001066276">
    <property type="component" value="Chromosome 2_2"/>
</dbReference>
<feature type="compositionally biased region" description="Polar residues" evidence="1">
    <location>
        <begin position="35"/>
        <end position="55"/>
    </location>
</feature>
<evidence type="ECO:0000313" key="3">
    <source>
        <dbReference type="Proteomes" id="UP001066276"/>
    </source>
</evidence>
<accession>A0AAV7UT08</accession>
<evidence type="ECO:0000313" key="2">
    <source>
        <dbReference type="EMBL" id="KAJ1191534.1"/>
    </source>
</evidence>
<feature type="compositionally biased region" description="Low complexity" evidence="1">
    <location>
        <begin position="18"/>
        <end position="34"/>
    </location>
</feature>
<keyword evidence="3" id="KW-1185">Reference proteome</keyword>